<evidence type="ECO:0000313" key="1">
    <source>
        <dbReference type="EMBL" id="EDN95503.1"/>
    </source>
</evidence>
<proteinExistence type="predicted"/>
<accession>A7F1B1</accession>
<protein>
    <submittedName>
        <fullName evidence="1">Uncharacterized protein</fullName>
    </submittedName>
</protein>
<dbReference type="KEGG" id="ssl:SS1G_11381"/>
<keyword evidence="2" id="KW-1185">Reference proteome</keyword>
<name>A7F1B1_SCLS1</name>
<gene>
    <name evidence="1" type="ORF">SS1G_11381</name>
</gene>
<dbReference type="AlphaFoldDB" id="A7F1B1"/>
<reference evidence="2" key="1">
    <citation type="journal article" date="2011" name="PLoS Genet.">
        <title>Genomic analysis of the necrotrophic fungal pathogens Sclerotinia sclerotiorum and Botrytis cinerea.</title>
        <authorList>
            <person name="Amselem J."/>
            <person name="Cuomo C.A."/>
            <person name="van Kan J.A."/>
            <person name="Viaud M."/>
            <person name="Benito E.P."/>
            <person name="Couloux A."/>
            <person name="Coutinho P.M."/>
            <person name="de Vries R.P."/>
            <person name="Dyer P.S."/>
            <person name="Fillinger S."/>
            <person name="Fournier E."/>
            <person name="Gout L."/>
            <person name="Hahn M."/>
            <person name="Kohn L."/>
            <person name="Lapalu N."/>
            <person name="Plummer K.M."/>
            <person name="Pradier J.M."/>
            <person name="Quevillon E."/>
            <person name="Sharon A."/>
            <person name="Simon A."/>
            <person name="ten Have A."/>
            <person name="Tudzynski B."/>
            <person name="Tudzynski P."/>
            <person name="Wincker P."/>
            <person name="Andrew M."/>
            <person name="Anthouard V."/>
            <person name="Beever R.E."/>
            <person name="Beffa R."/>
            <person name="Benoit I."/>
            <person name="Bouzid O."/>
            <person name="Brault B."/>
            <person name="Chen Z."/>
            <person name="Choquer M."/>
            <person name="Collemare J."/>
            <person name="Cotton P."/>
            <person name="Danchin E.G."/>
            <person name="Da Silva C."/>
            <person name="Gautier A."/>
            <person name="Giraud C."/>
            <person name="Giraud T."/>
            <person name="Gonzalez C."/>
            <person name="Grossetete S."/>
            <person name="Guldener U."/>
            <person name="Henrissat B."/>
            <person name="Howlett B.J."/>
            <person name="Kodira C."/>
            <person name="Kretschmer M."/>
            <person name="Lappartient A."/>
            <person name="Leroch M."/>
            <person name="Levis C."/>
            <person name="Mauceli E."/>
            <person name="Neuveglise C."/>
            <person name="Oeser B."/>
            <person name="Pearson M."/>
            <person name="Poulain J."/>
            <person name="Poussereau N."/>
            <person name="Quesneville H."/>
            <person name="Rascle C."/>
            <person name="Schumacher J."/>
            <person name="Segurens B."/>
            <person name="Sexton A."/>
            <person name="Silva E."/>
            <person name="Sirven C."/>
            <person name="Soanes D.M."/>
            <person name="Talbot N.J."/>
            <person name="Templeton M."/>
            <person name="Yandava C."/>
            <person name="Yarden O."/>
            <person name="Zeng Q."/>
            <person name="Rollins J.A."/>
            <person name="Lebrun M.H."/>
            <person name="Dickman M."/>
        </authorList>
    </citation>
    <scope>NUCLEOTIDE SEQUENCE [LARGE SCALE GENOMIC DNA]</scope>
    <source>
        <strain evidence="2">ATCC 18683 / 1980 / Ss-1</strain>
    </source>
</reference>
<dbReference type="GeneID" id="5483729"/>
<dbReference type="EMBL" id="CH476638">
    <property type="protein sequence ID" value="EDN95503.1"/>
    <property type="molecule type" value="Genomic_DNA"/>
</dbReference>
<dbReference type="RefSeq" id="XP_001587389.1">
    <property type="nucleotide sequence ID" value="XM_001587339.1"/>
</dbReference>
<evidence type="ECO:0000313" key="2">
    <source>
        <dbReference type="Proteomes" id="UP000001312"/>
    </source>
</evidence>
<organism evidence="1 2">
    <name type="scientific">Sclerotinia sclerotiorum (strain ATCC 18683 / 1980 / Ss-1)</name>
    <name type="common">White mold</name>
    <name type="synonym">Whetzelinia sclerotiorum</name>
    <dbReference type="NCBI Taxonomy" id="665079"/>
    <lineage>
        <taxon>Eukaryota</taxon>
        <taxon>Fungi</taxon>
        <taxon>Dikarya</taxon>
        <taxon>Ascomycota</taxon>
        <taxon>Pezizomycotina</taxon>
        <taxon>Leotiomycetes</taxon>
        <taxon>Helotiales</taxon>
        <taxon>Sclerotiniaceae</taxon>
        <taxon>Sclerotinia</taxon>
    </lineage>
</organism>
<sequence length="56" mass="6096">MAYKAISVTSEVKKHVRQHQEVKPNREITSATVANTSMITSNQSCQDSGVHLPGVT</sequence>
<dbReference type="Proteomes" id="UP000001312">
    <property type="component" value="Unassembled WGS sequence"/>
</dbReference>
<dbReference type="InParanoid" id="A7F1B1"/>